<proteinExistence type="predicted"/>
<evidence type="ECO:0000313" key="3">
    <source>
        <dbReference type="EMBL" id="TCL71656.1"/>
    </source>
</evidence>
<keyword evidence="1" id="KW-1133">Transmembrane helix</keyword>
<evidence type="ECO:0000256" key="1">
    <source>
        <dbReference type="SAM" id="Phobius"/>
    </source>
</evidence>
<reference evidence="3 4" key="1">
    <citation type="submission" date="2019-03" db="EMBL/GenBank/DDBJ databases">
        <title>Genomic Encyclopedia of Type Strains, Phase IV (KMG-IV): sequencing the most valuable type-strain genomes for metagenomic binning, comparative biology and taxonomic classification.</title>
        <authorList>
            <person name="Goeker M."/>
        </authorList>
    </citation>
    <scope>NUCLEOTIDE SEQUENCE [LARGE SCALE GENOMIC DNA]</scope>
    <source>
        <strain evidence="3 4">LX-B</strain>
    </source>
</reference>
<dbReference type="InterPro" id="IPR021309">
    <property type="entry name" value="YgaP-like_TM"/>
</dbReference>
<evidence type="ECO:0000259" key="2">
    <source>
        <dbReference type="Pfam" id="PF11127"/>
    </source>
</evidence>
<sequence length="68" mass="7423">MIQAQNVGPLDRISRSLLGLVLIGARYFFRIGGVPGDLLVLVGAVSIWEGLLGYCLLYGIFKASTKRR</sequence>
<evidence type="ECO:0000313" key="4">
    <source>
        <dbReference type="Proteomes" id="UP000295008"/>
    </source>
</evidence>
<dbReference type="Proteomes" id="UP000295008">
    <property type="component" value="Unassembled WGS sequence"/>
</dbReference>
<comment type="caution">
    <text evidence="3">The sequence shown here is derived from an EMBL/GenBank/DDBJ whole genome shotgun (WGS) entry which is preliminary data.</text>
</comment>
<dbReference type="Pfam" id="PF11127">
    <property type="entry name" value="YgaP-like_TM"/>
    <property type="match status" value="1"/>
</dbReference>
<organism evidence="3 4">
    <name type="scientific">Hydrogenispora ethanolica</name>
    <dbReference type="NCBI Taxonomy" id="1082276"/>
    <lineage>
        <taxon>Bacteria</taxon>
        <taxon>Bacillati</taxon>
        <taxon>Bacillota</taxon>
        <taxon>Hydrogenispora</taxon>
    </lineage>
</organism>
<dbReference type="EMBL" id="SLUN01000007">
    <property type="protein sequence ID" value="TCL71656.1"/>
    <property type="molecule type" value="Genomic_DNA"/>
</dbReference>
<keyword evidence="4" id="KW-1185">Reference proteome</keyword>
<feature type="domain" description="Inner membrane protein YgaP-like transmembrane" evidence="2">
    <location>
        <begin position="5"/>
        <end position="67"/>
    </location>
</feature>
<name>A0A4R1RY72_HYDET</name>
<dbReference type="AlphaFoldDB" id="A0A4R1RY72"/>
<keyword evidence="1" id="KW-0812">Transmembrane</keyword>
<feature type="transmembrane region" description="Helical" evidence="1">
    <location>
        <begin position="38"/>
        <end position="61"/>
    </location>
</feature>
<feature type="transmembrane region" description="Helical" evidence="1">
    <location>
        <begin position="12"/>
        <end position="32"/>
    </location>
</feature>
<keyword evidence="1" id="KW-0472">Membrane</keyword>
<accession>A0A4R1RY72</accession>
<gene>
    <name evidence="3" type="ORF">EDC14_1007119</name>
</gene>
<protein>
    <submittedName>
        <fullName evidence="3">DUF2892 family protein</fullName>
    </submittedName>
</protein>